<feature type="compositionally biased region" description="Polar residues" evidence="1">
    <location>
        <begin position="36"/>
        <end position="49"/>
    </location>
</feature>
<reference evidence="2" key="1">
    <citation type="submission" date="2022-11" db="EMBL/GenBank/DDBJ databases">
        <title>Minimal conservation of predation-associated metabolite biosynthetic gene clusters underscores biosynthetic potential of Myxococcota including descriptions for ten novel species: Archangium lansinium sp. nov., Myxococcus landrumus sp. nov., Nannocystis bai.</title>
        <authorList>
            <person name="Ahearne A."/>
            <person name="Stevens C."/>
            <person name="Dowd S."/>
        </authorList>
    </citation>
    <scope>NUCLEOTIDE SEQUENCE</scope>
    <source>
        <strain evidence="2">Fl3</strain>
    </source>
</reference>
<feature type="region of interest" description="Disordered" evidence="1">
    <location>
        <begin position="34"/>
        <end position="131"/>
    </location>
</feature>
<dbReference type="RefSeq" id="WP_269038026.1">
    <property type="nucleotide sequence ID" value="NZ_CP114040.1"/>
</dbReference>
<dbReference type="Proteomes" id="UP001164459">
    <property type="component" value="Chromosome"/>
</dbReference>
<proteinExistence type="predicted"/>
<dbReference type="SUPFAM" id="SSF50998">
    <property type="entry name" value="Quinoprotein alcohol dehydrogenase-like"/>
    <property type="match status" value="1"/>
</dbReference>
<dbReference type="InterPro" id="IPR011047">
    <property type="entry name" value="Quinoprotein_ADH-like_sf"/>
</dbReference>
<feature type="compositionally biased region" description="Low complexity" evidence="1">
    <location>
        <begin position="51"/>
        <end position="131"/>
    </location>
</feature>
<name>A0ABY7H9B1_9BACT</name>
<accession>A0ABY7H9B1</accession>
<sequence length="577" mass="59788">MDTARDDSNLRNLDFALWLAVTAVAAQVGCGDGDTTPDSGATSSGTAVSLTDADGSSTTPTSAPPQTGTTDTTGTTGDLLPTGTSSTGTTGDLSTTGTASTTTTTDGATTSTTTDTTSTTGTSTDGGTTFESTTATDEEAVCLALTDSDTAADPALWTRGHGVPGKYTAPWEVAVAPDGAVTSHLTFVGALDLGDGTVDTQGQSYHALVRYAATGEFQWSAHVVPVVFDNTYSQIVETAMAVDCAGNVVVGGSFTGRIAIQNQILTAVPGTETQDDLVFPTEDMFLVKFGPDGARHWARRFGDDDHQRIHDLVIQADGTIVVGGASRGDLDLGGEPIVSDDYVGLLAAFDPGGSLVWQRTYEAASDVAVQALSVGPDDILSAFGHAGGDTDFGGGPVVFTGDPTFVAQFEADGAHRWSARFFDDKRSPYRLGTDAARGVVFTGSSGLDHFVARYDETGQLAWNHDISPGDTHLNVHALAVDDRIVLGGSLRGSFDFGGGALTTPPDELRPFLAHYDLAGAPLTSSLHDSSWGYFTAADRGPDGELALLGRFFGTLDLGDGLLESVGEMDLFIHRAPQ</sequence>
<evidence type="ECO:0000313" key="3">
    <source>
        <dbReference type="Proteomes" id="UP001164459"/>
    </source>
</evidence>
<dbReference type="EMBL" id="CP114040">
    <property type="protein sequence ID" value="WAS95680.1"/>
    <property type="molecule type" value="Genomic_DNA"/>
</dbReference>
<dbReference type="Gene3D" id="2.80.10.50">
    <property type="match status" value="1"/>
</dbReference>
<evidence type="ECO:0000256" key="1">
    <source>
        <dbReference type="SAM" id="MobiDB-lite"/>
    </source>
</evidence>
<keyword evidence="3" id="KW-1185">Reference proteome</keyword>
<organism evidence="2 3">
    <name type="scientific">Nannocystis punicea</name>
    <dbReference type="NCBI Taxonomy" id="2995304"/>
    <lineage>
        <taxon>Bacteria</taxon>
        <taxon>Pseudomonadati</taxon>
        <taxon>Myxococcota</taxon>
        <taxon>Polyangia</taxon>
        <taxon>Nannocystales</taxon>
        <taxon>Nannocystaceae</taxon>
        <taxon>Nannocystis</taxon>
    </lineage>
</organism>
<gene>
    <name evidence="2" type="ORF">O0S08_05915</name>
</gene>
<protein>
    <submittedName>
        <fullName evidence="2">Uncharacterized protein</fullName>
    </submittedName>
</protein>
<evidence type="ECO:0000313" key="2">
    <source>
        <dbReference type="EMBL" id="WAS95680.1"/>
    </source>
</evidence>